<sequence length="68" mass="7772">MTEETRVALQNYEHLIRIHGASGVHMVWTTDTLLFGADGHADIDMLTRPGFTPATECYARAYERDRMM</sequence>
<comment type="caution">
    <text evidence="1">The sequence shown here is derived from an EMBL/GenBank/DDBJ whole genome shotgun (WGS) entry which is preliminary data.</text>
</comment>
<accession>A0ABP8P2Y1</accession>
<gene>
    <name evidence="1" type="ORF">GCM10023094_23600</name>
</gene>
<dbReference type="Proteomes" id="UP001501183">
    <property type="component" value="Unassembled WGS sequence"/>
</dbReference>
<dbReference type="RefSeq" id="WP_345344977.1">
    <property type="nucleotide sequence ID" value="NZ_BAABFB010000038.1"/>
</dbReference>
<evidence type="ECO:0000313" key="2">
    <source>
        <dbReference type="Proteomes" id="UP001501183"/>
    </source>
</evidence>
<name>A0ABP8P2Y1_9NOCA</name>
<protein>
    <submittedName>
        <fullName evidence="1">Uncharacterized protein</fullName>
    </submittedName>
</protein>
<organism evidence="1 2">
    <name type="scientific">Rhodococcus olei</name>
    <dbReference type="NCBI Taxonomy" id="2161675"/>
    <lineage>
        <taxon>Bacteria</taxon>
        <taxon>Bacillati</taxon>
        <taxon>Actinomycetota</taxon>
        <taxon>Actinomycetes</taxon>
        <taxon>Mycobacteriales</taxon>
        <taxon>Nocardiaceae</taxon>
        <taxon>Rhodococcus</taxon>
    </lineage>
</organism>
<reference evidence="2" key="1">
    <citation type="journal article" date="2019" name="Int. J. Syst. Evol. Microbiol.">
        <title>The Global Catalogue of Microorganisms (GCM) 10K type strain sequencing project: providing services to taxonomists for standard genome sequencing and annotation.</title>
        <authorList>
            <consortium name="The Broad Institute Genomics Platform"/>
            <consortium name="The Broad Institute Genome Sequencing Center for Infectious Disease"/>
            <person name="Wu L."/>
            <person name="Ma J."/>
        </authorList>
    </citation>
    <scope>NUCLEOTIDE SEQUENCE [LARGE SCALE GENOMIC DNA]</scope>
    <source>
        <strain evidence="2">JCM 32206</strain>
    </source>
</reference>
<dbReference type="EMBL" id="BAABFB010000038">
    <property type="protein sequence ID" value="GAA4479056.1"/>
    <property type="molecule type" value="Genomic_DNA"/>
</dbReference>
<proteinExistence type="predicted"/>
<evidence type="ECO:0000313" key="1">
    <source>
        <dbReference type="EMBL" id="GAA4479056.1"/>
    </source>
</evidence>
<keyword evidence="2" id="KW-1185">Reference proteome</keyword>